<comment type="caution">
    <text evidence="1">The sequence shown here is derived from an EMBL/GenBank/DDBJ whole genome shotgun (WGS) entry which is preliminary data.</text>
</comment>
<proteinExistence type="predicted"/>
<dbReference type="EMBL" id="JAHHUM010001782">
    <property type="protein sequence ID" value="KAK5608793.1"/>
    <property type="molecule type" value="Genomic_DNA"/>
</dbReference>
<evidence type="ECO:0000313" key="2">
    <source>
        <dbReference type="Proteomes" id="UP001311232"/>
    </source>
</evidence>
<dbReference type="Proteomes" id="UP001311232">
    <property type="component" value="Unassembled WGS sequence"/>
</dbReference>
<sequence>MVISLPSQFPHIPSAPADPHIRLIINTCIPSHFSACPVFKFTCCSPLRSPVSPPDYMPVTQSCSSFCSPSFLGVSFPPLLNYVHPMLLSASASHSITTEPQRYLQFNCWLTSKP</sequence>
<dbReference type="AlphaFoldDB" id="A0AAV9RIQ1"/>
<keyword evidence="2" id="KW-1185">Reference proteome</keyword>
<protein>
    <submittedName>
        <fullName evidence="1">Uncharacterized protein</fullName>
    </submittedName>
</protein>
<name>A0AAV9RIQ1_9TELE</name>
<gene>
    <name evidence="1" type="ORF">CRENBAI_020286</name>
</gene>
<accession>A0AAV9RIQ1</accession>
<organism evidence="1 2">
    <name type="scientific">Crenichthys baileyi</name>
    <name type="common">White River springfish</name>
    <dbReference type="NCBI Taxonomy" id="28760"/>
    <lineage>
        <taxon>Eukaryota</taxon>
        <taxon>Metazoa</taxon>
        <taxon>Chordata</taxon>
        <taxon>Craniata</taxon>
        <taxon>Vertebrata</taxon>
        <taxon>Euteleostomi</taxon>
        <taxon>Actinopterygii</taxon>
        <taxon>Neopterygii</taxon>
        <taxon>Teleostei</taxon>
        <taxon>Neoteleostei</taxon>
        <taxon>Acanthomorphata</taxon>
        <taxon>Ovalentaria</taxon>
        <taxon>Atherinomorphae</taxon>
        <taxon>Cyprinodontiformes</taxon>
        <taxon>Goodeidae</taxon>
        <taxon>Crenichthys</taxon>
    </lineage>
</organism>
<evidence type="ECO:0000313" key="1">
    <source>
        <dbReference type="EMBL" id="KAK5608793.1"/>
    </source>
</evidence>
<reference evidence="1 2" key="1">
    <citation type="submission" date="2021-06" db="EMBL/GenBank/DDBJ databases">
        <authorList>
            <person name="Palmer J.M."/>
        </authorList>
    </citation>
    <scope>NUCLEOTIDE SEQUENCE [LARGE SCALE GENOMIC DNA]</scope>
    <source>
        <strain evidence="1 2">MEX-2019</strain>
        <tissue evidence="1">Muscle</tissue>
    </source>
</reference>